<feature type="domain" description="FAS1" evidence="1">
    <location>
        <begin position="20"/>
        <end position="149"/>
    </location>
</feature>
<dbReference type="InterPro" id="IPR036378">
    <property type="entry name" value="FAS1_dom_sf"/>
</dbReference>
<evidence type="ECO:0000259" key="1">
    <source>
        <dbReference type="PROSITE" id="PS50213"/>
    </source>
</evidence>
<dbReference type="STRING" id="660470.Theba_2636"/>
<dbReference type="GO" id="GO:0005615">
    <property type="term" value="C:extracellular space"/>
    <property type="evidence" value="ECO:0007669"/>
    <property type="project" value="TreeGrafter"/>
</dbReference>
<dbReference type="InterPro" id="IPR000782">
    <property type="entry name" value="FAS1_domain"/>
</dbReference>
<protein>
    <submittedName>
        <fullName evidence="2">Secreted/surface protein with fasciclin-like repeats</fullName>
    </submittedName>
</protein>
<dbReference type="PROSITE" id="PS50213">
    <property type="entry name" value="FAS1"/>
    <property type="match status" value="3"/>
</dbReference>
<reference evidence="2 3" key="1">
    <citation type="journal article" date="2012" name="Genome Biol. Evol.">
        <title>Genome Sequence of the Mesophilic Thermotogales Bacterium Mesotoga prima MesG1.Ag.4.2 Reveals the Largest Thermotogales Genome To Date.</title>
        <authorList>
            <person name="Zhaxybayeva O."/>
            <person name="Swithers K.S."/>
            <person name="Foght J."/>
            <person name="Green A.G."/>
            <person name="Bruce D."/>
            <person name="Detter C."/>
            <person name="Han S."/>
            <person name="Teshima H."/>
            <person name="Han J."/>
            <person name="Woyke T."/>
            <person name="Pitluck S."/>
            <person name="Nolan M."/>
            <person name="Ivanova N."/>
            <person name="Pati A."/>
            <person name="Land M.L."/>
            <person name="Dlutek M."/>
            <person name="Doolittle W.F."/>
            <person name="Noll K.M."/>
            <person name="Nesbo C.L."/>
        </authorList>
    </citation>
    <scope>NUCLEOTIDE SEQUENCE [LARGE SCALE GENOMIC DNA]</scope>
    <source>
        <strain evidence="3">mesG1.Ag.4.2</strain>
    </source>
</reference>
<dbReference type="PANTHER" id="PTHR10900">
    <property type="entry name" value="PERIOSTIN-RELATED"/>
    <property type="match status" value="1"/>
</dbReference>
<accession>I2F8I3</accession>
<dbReference type="SMART" id="SM00554">
    <property type="entry name" value="FAS1"/>
    <property type="match status" value="3"/>
</dbReference>
<feature type="domain" description="FAS1" evidence="1">
    <location>
        <begin position="154"/>
        <end position="284"/>
    </location>
</feature>
<dbReference type="HOGENOM" id="CLU_759801_0_0_0"/>
<dbReference type="eggNOG" id="COG2335">
    <property type="taxonomic scope" value="Bacteria"/>
</dbReference>
<keyword evidence="3" id="KW-1185">Reference proteome</keyword>
<dbReference type="EMBL" id="CP003532">
    <property type="protein sequence ID" value="AFK08236.1"/>
    <property type="molecule type" value="Genomic_DNA"/>
</dbReference>
<name>I2F8I3_9BACT</name>
<dbReference type="FunFam" id="2.30.180.10:FF:000032">
    <property type="entry name" value="Fasciclin domain-containing protein, putative"/>
    <property type="match status" value="2"/>
</dbReference>
<dbReference type="KEGG" id="mpg:Theba_2636"/>
<organism evidence="2 3">
    <name type="scientific">Mesotoga prima MesG1.Ag.4.2</name>
    <dbReference type="NCBI Taxonomy" id="660470"/>
    <lineage>
        <taxon>Bacteria</taxon>
        <taxon>Thermotogati</taxon>
        <taxon>Thermotogota</taxon>
        <taxon>Thermotogae</taxon>
        <taxon>Kosmotogales</taxon>
        <taxon>Kosmotogaceae</taxon>
        <taxon>Mesotoga</taxon>
    </lineage>
</organism>
<evidence type="ECO:0000313" key="3">
    <source>
        <dbReference type="Proteomes" id="UP000002881"/>
    </source>
</evidence>
<dbReference type="AlphaFoldDB" id="I2F8I3"/>
<sequence length="423" mass="47107" precursor="true">MMRNLIFVILILSSVISLGQEDILKTINETEELSIVASYIQLSGLDQTLSGKGPFTFFAPTDSAFMKLPELTRADLINDVVRLQRVLKYHIIQGKFSSSIIVQRPNFVTLLGQPLSVDTKGGIKVDGSSILVRDIEATNGVIHIIDTVIFPHEEPDIVQVMRNTGILDTAVFSLEETGVIDILKGEGLYTVFMPSDVAFARLPPETMENLFRDPARLSDILLFHIVEGSFSVEELFERGSIRSLLGETIVLGTTPPRIGPQKTVVILSDIEASNGMINIVDHVMFHEDSRTKLSTIEETLKANEIDIMAELLKKTGICSELSENKRLTVFAPTNEAFLELKESDKAFLYSANELRKVLEYHTLPNEYLLSELKISNMLLSLIGKPLYFEMKEDLLVNSIPIVESDILCSNGVIHIIESLLVTK</sequence>
<dbReference type="Gene3D" id="2.30.180.10">
    <property type="entry name" value="FAS1 domain"/>
    <property type="match status" value="3"/>
</dbReference>
<dbReference type="SUPFAM" id="SSF82153">
    <property type="entry name" value="FAS1 domain"/>
    <property type="match status" value="3"/>
</dbReference>
<feature type="domain" description="FAS1" evidence="1">
    <location>
        <begin position="292"/>
        <end position="420"/>
    </location>
</feature>
<dbReference type="Pfam" id="PF02469">
    <property type="entry name" value="Fasciclin"/>
    <property type="match status" value="3"/>
</dbReference>
<gene>
    <name evidence="2" type="ORF">Theba_2636</name>
</gene>
<dbReference type="InterPro" id="IPR050904">
    <property type="entry name" value="Adhesion/Biosynth-related"/>
</dbReference>
<proteinExistence type="predicted"/>
<evidence type="ECO:0000313" key="2">
    <source>
        <dbReference type="EMBL" id="AFK08236.1"/>
    </source>
</evidence>
<dbReference type="Proteomes" id="UP000002881">
    <property type="component" value="Chromosome"/>
</dbReference>
<dbReference type="PANTHER" id="PTHR10900:SF77">
    <property type="entry name" value="FI19380P1"/>
    <property type="match status" value="1"/>
</dbReference>